<gene>
    <name evidence="1" type="ORF">ADL15_01495</name>
</gene>
<reference evidence="1 2" key="1">
    <citation type="submission" date="2015-10" db="EMBL/GenBank/DDBJ databases">
        <authorList>
            <person name="Gilbert D.G."/>
        </authorList>
    </citation>
    <scope>NUCLEOTIDE SEQUENCE [LARGE SCALE GENOMIC DNA]</scope>
    <source>
        <strain evidence="1 2">NRRL B-16712</strain>
    </source>
</reference>
<dbReference type="OrthoDB" id="3696535at2"/>
<dbReference type="EMBL" id="LLZH01000002">
    <property type="protein sequence ID" value="KUL42239.1"/>
    <property type="molecule type" value="Genomic_DNA"/>
</dbReference>
<name>A0A0X3VBR0_9ACTN</name>
<dbReference type="InterPro" id="IPR042557">
    <property type="entry name" value="SCO4226"/>
</dbReference>
<accession>A0A0X3VBR0</accession>
<dbReference type="InterPro" id="IPR025336">
    <property type="entry name" value="SCO4226-like"/>
</dbReference>
<organism evidence="1 2">
    <name type="scientific">Actinoplanes awajinensis subsp. mycoplanecinus</name>
    <dbReference type="NCBI Taxonomy" id="135947"/>
    <lineage>
        <taxon>Bacteria</taxon>
        <taxon>Bacillati</taxon>
        <taxon>Actinomycetota</taxon>
        <taxon>Actinomycetes</taxon>
        <taxon>Micromonosporales</taxon>
        <taxon>Micromonosporaceae</taxon>
        <taxon>Actinoplanes</taxon>
    </lineage>
</organism>
<dbReference type="RefSeq" id="WP_067684348.1">
    <property type="nucleotide sequence ID" value="NZ_LLZH01000002.1"/>
</dbReference>
<keyword evidence="2" id="KW-1185">Reference proteome</keyword>
<sequence>MAKFMDVHDGFFGVTAEQLNAAHDADLKIEGEEGVHFERAWLDPEAGKVFCLSTGPSKEAVMRVHERAGHPTSQVFELTAEV</sequence>
<proteinExistence type="predicted"/>
<dbReference type="NCBIfam" id="NF033706">
    <property type="entry name" value="Ni_bind_SCO4226"/>
    <property type="match status" value="1"/>
</dbReference>
<dbReference type="AlphaFoldDB" id="A0A0X3VBR0"/>
<evidence type="ECO:0000313" key="1">
    <source>
        <dbReference type="EMBL" id="KUL42239.1"/>
    </source>
</evidence>
<comment type="caution">
    <text evidence="1">The sequence shown here is derived from an EMBL/GenBank/DDBJ whole genome shotgun (WGS) entry which is preliminary data.</text>
</comment>
<evidence type="ECO:0000313" key="2">
    <source>
        <dbReference type="Proteomes" id="UP000053244"/>
    </source>
</evidence>
<dbReference type="Pfam" id="PF14026">
    <property type="entry name" value="SCO4226-like"/>
    <property type="match status" value="1"/>
</dbReference>
<dbReference type="Gene3D" id="3.30.70.3090">
    <property type="entry name" value="ORF SCO4226, nickel-binding ferredoxin-like monomer"/>
    <property type="match status" value="1"/>
</dbReference>
<dbReference type="Proteomes" id="UP000053244">
    <property type="component" value="Unassembled WGS sequence"/>
</dbReference>
<protein>
    <submittedName>
        <fullName evidence="1">Gualylate cyclase</fullName>
    </submittedName>
</protein>